<dbReference type="InterPro" id="IPR051539">
    <property type="entry name" value="T4SS-coupling_protein"/>
</dbReference>
<dbReference type="Gene3D" id="3.40.50.300">
    <property type="entry name" value="P-loop containing nucleotide triphosphate hydrolases"/>
    <property type="match status" value="1"/>
</dbReference>
<dbReference type="PANTHER" id="PTHR37937">
    <property type="entry name" value="CONJUGATIVE TRANSFER: DNA TRANSPORT"/>
    <property type="match status" value="1"/>
</dbReference>
<reference evidence="9 10" key="1">
    <citation type="submission" date="2022-04" db="EMBL/GenBank/DDBJ databases">
        <title>The arsenic-methylating capacity of Chitinophaga filiformis YT5 during chitin decomposition.</title>
        <authorList>
            <person name="Chen G."/>
            <person name="Liang Y."/>
        </authorList>
    </citation>
    <scope>NUCLEOTIDE SEQUENCE [LARGE SCALE GENOMIC DNA]</scope>
    <source>
        <strain evidence="9 10">YT5</strain>
    </source>
</reference>
<feature type="transmembrane region" description="Helical" evidence="7">
    <location>
        <begin position="122"/>
        <end position="143"/>
    </location>
</feature>
<dbReference type="InterPro" id="IPR003688">
    <property type="entry name" value="TraG/VirD4"/>
</dbReference>
<keyword evidence="10" id="KW-1185">Reference proteome</keyword>
<evidence type="ECO:0000259" key="8">
    <source>
        <dbReference type="Pfam" id="PF14293"/>
    </source>
</evidence>
<keyword evidence="5 7" id="KW-1133">Transmembrane helix</keyword>
<dbReference type="NCBIfam" id="NF041326">
    <property type="entry name" value="Bacteroid_MobC"/>
    <property type="match status" value="1"/>
</dbReference>
<proteinExistence type="inferred from homology"/>
<dbReference type="PANTHER" id="PTHR37937:SF1">
    <property type="entry name" value="CONJUGATIVE TRANSFER: DNA TRANSPORT"/>
    <property type="match status" value="1"/>
</dbReference>
<evidence type="ECO:0000256" key="5">
    <source>
        <dbReference type="ARBA" id="ARBA00022989"/>
    </source>
</evidence>
<dbReference type="EMBL" id="CP095855">
    <property type="protein sequence ID" value="UPK68037.1"/>
    <property type="molecule type" value="Genomic_DNA"/>
</dbReference>
<organism evidence="9 10">
    <name type="scientific">Chitinophaga filiformis</name>
    <name type="common">Myxococcus filiformis</name>
    <name type="synonym">Flexibacter filiformis</name>
    <dbReference type="NCBI Taxonomy" id="104663"/>
    <lineage>
        <taxon>Bacteria</taxon>
        <taxon>Pseudomonadati</taxon>
        <taxon>Bacteroidota</taxon>
        <taxon>Chitinophagia</taxon>
        <taxon>Chitinophagales</taxon>
        <taxon>Chitinophagaceae</taxon>
        <taxon>Chitinophaga</taxon>
    </lineage>
</organism>
<dbReference type="CDD" id="cd01127">
    <property type="entry name" value="TrwB_TraG_TraD_VirD4"/>
    <property type="match status" value="1"/>
</dbReference>
<comment type="subcellular location">
    <subcellularLocation>
        <location evidence="1">Cell membrane</location>
        <topology evidence="1">Multi-pass membrane protein</topology>
    </subcellularLocation>
</comment>
<keyword evidence="4 7" id="KW-0812">Transmembrane</keyword>
<evidence type="ECO:0000256" key="4">
    <source>
        <dbReference type="ARBA" id="ARBA00022692"/>
    </source>
</evidence>
<feature type="transmembrane region" description="Helical" evidence="7">
    <location>
        <begin position="21"/>
        <end position="42"/>
    </location>
</feature>
<dbReference type="InterPro" id="IPR025988">
    <property type="entry name" value="YWFCY_dom"/>
</dbReference>
<dbReference type="InterPro" id="IPR027417">
    <property type="entry name" value="P-loop_NTPase"/>
</dbReference>
<evidence type="ECO:0000256" key="2">
    <source>
        <dbReference type="ARBA" id="ARBA00008806"/>
    </source>
</evidence>
<keyword evidence="6 7" id="KW-0472">Membrane</keyword>
<keyword evidence="3" id="KW-1003">Cell membrane</keyword>
<gene>
    <name evidence="9" type="ORF">MYF79_24090</name>
</gene>
<evidence type="ECO:0000313" key="9">
    <source>
        <dbReference type="EMBL" id="UPK68037.1"/>
    </source>
</evidence>
<feature type="transmembrane region" description="Helical" evidence="7">
    <location>
        <begin position="62"/>
        <end position="79"/>
    </location>
</feature>
<dbReference type="Pfam" id="PF02534">
    <property type="entry name" value="T4SS-DNA_transf"/>
    <property type="match status" value="1"/>
</dbReference>
<dbReference type="SUPFAM" id="SSF52540">
    <property type="entry name" value="P-loop containing nucleoside triphosphate hydrolases"/>
    <property type="match status" value="1"/>
</dbReference>
<evidence type="ECO:0000313" key="10">
    <source>
        <dbReference type="Proteomes" id="UP000830198"/>
    </source>
</evidence>
<dbReference type="Proteomes" id="UP000830198">
    <property type="component" value="Chromosome"/>
</dbReference>
<name>A0ABY4HWX0_CHIFI</name>
<evidence type="ECO:0000256" key="7">
    <source>
        <dbReference type="SAM" id="Phobius"/>
    </source>
</evidence>
<accession>A0ABY4HWX0</accession>
<evidence type="ECO:0000256" key="3">
    <source>
        <dbReference type="ARBA" id="ARBA00022475"/>
    </source>
</evidence>
<evidence type="ECO:0000256" key="6">
    <source>
        <dbReference type="ARBA" id="ARBA00023136"/>
    </source>
</evidence>
<feature type="domain" description="YWFCY" evidence="8">
    <location>
        <begin position="5"/>
        <end position="148"/>
    </location>
</feature>
<protein>
    <submittedName>
        <fullName evidence="9">YWFCY domain-containing protein</fullName>
    </submittedName>
</protein>
<evidence type="ECO:0000256" key="1">
    <source>
        <dbReference type="ARBA" id="ARBA00004651"/>
    </source>
</evidence>
<comment type="similarity">
    <text evidence="2">Belongs to the VirD4/TraG family.</text>
</comment>
<dbReference type="RefSeq" id="WP_247810378.1">
    <property type="nucleotide sequence ID" value="NZ_CP095855.1"/>
</dbReference>
<sequence length="669" mass="75095">MNTGENEQGLRAIIDFVRKGSILLLGLHYYIYCYLAFVQWGMVPAIVQRVLVNIAATPLFSHPLYTKGAVIGLLAISLFGTKGKKDEKATLATILSLLVIGLLLYWGAALLLYLVLPVSTLATLYISVTSIGYLALLSAGARLSRLIKLQLGKDIFNEINETFPQQEELIENEYSVNLRGRYRLKNKIRQMWINIQNPFRGTLLCGSAGAGKTFFVVRSWIEQHISKGYTMFLYDFKYDDLTKIAYNALLQNQSAYRIPPRFYVINFDDLSRSHRCNPLDPDMMTDITDAAEAARTILLGLNRDWIRRQGDFFVESPCNFLTAVIWFLRGYQGGRFCTLPHVIEMMSVHYDDLFPVLGTDPQCDVFLNPFISAYLARANEQLEGQIASAKIGMARLSSPQLYWVMSGSEFTLDVNNPEAPKIVAMGNNPLKIQIYGALLSLYISRMLKLVNRKNQQKCSLIFDEYPTIYAPLDTCLATARSNLVSVLLAVQSTEQLRKDYGREQADVIINLPGNILCGQTFGDTAKVLSERFGKIVQTRDSVSINRQDTSVSHNTQLDYAVPPSRISALSSGEFVGMVADNPNTPVKLKTFHCNIINDPQAISTQEAAYQPLPIVREVSILEVQENYIQIKNDIAQLIATEIDRIRKDPQLAHLLFIKPEDELPSVPGS</sequence>
<feature type="transmembrane region" description="Helical" evidence="7">
    <location>
        <begin position="91"/>
        <end position="116"/>
    </location>
</feature>
<dbReference type="Pfam" id="PF14293">
    <property type="entry name" value="YWFCY"/>
    <property type="match status" value="1"/>
</dbReference>